<dbReference type="GO" id="GO:0005694">
    <property type="term" value="C:chromosome"/>
    <property type="evidence" value="ECO:0007669"/>
    <property type="project" value="TreeGrafter"/>
</dbReference>
<reference evidence="15 16" key="1">
    <citation type="submission" date="2018-03" db="EMBL/GenBank/DDBJ databases">
        <authorList>
            <person name="Fogelqvist J."/>
        </authorList>
    </citation>
    <scope>NUCLEOTIDE SEQUENCE [LARGE SCALE GENOMIC DNA]</scope>
</reference>
<dbReference type="NCBIfam" id="TIGR00614">
    <property type="entry name" value="recQ_fam"/>
    <property type="match status" value="1"/>
</dbReference>
<evidence type="ECO:0000313" key="15">
    <source>
        <dbReference type="EMBL" id="SPQ95343.1"/>
    </source>
</evidence>
<feature type="domain" description="Helicase C-terminal" evidence="14">
    <location>
        <begin position="524"/>
        <end position="674"/>
    </location>
</feature>
<keyword evidence="5 11" id="KW-0347">Helicase</keyword>
<dbReference type="InterPro" id="IPR014001">
    <property type="entry name" value="Helicase_ATP-bd"/>
</dbReference>
<sequence>MIHHTNVSPYPEHVVGGARTAREGAGGRRGSGCLFVGAAGACCWLGDWCPAASACRMSDHRQASRASLQQQVGKVHDWAAFLGAPFARRPLRVPVQGSAPGRFVPRRRANNVHIADVSAFEAMQWMRDEPPKPPSEDEIQRVLRANTQASGYAPGAGPIPSAPAPAQQYTPPVATPQRPATIPARSPPQTGYHPTVPSFPPPVATQTTSPTPARAERPSRAYSTLPASHNGQTPSIPYSSAPAWSSPSASVSVAIDQVSIRQSASPTANGSSIVSQSVVMNRTMSYCAPSYAALPAPISSASAADIDRVNLQVFGNRGFRQNQREVVLAALSNKDCFVLMPTGAGKSLTYQLPAMCSPGLTVVISPLISLIYDQVQSLVALNIPAFALAGELEWDVIRNVFDDCRNGTIKLLYITPEKIQSSAATKNLFVELAQSGRLARFVVDESHCVSQWGFDFRESYSRLSLLKSDFPRVPIMALTATATRAVSDDIVNVLRIRGCAVFRQSFNRTNLFYEVRRKGSKASTVADIVKFISEKGYMGESGIVYCLSKNDCEWVAAELNRRNVKADFYHAGSDPAQRQSAQDRWSKGYVDVICATVAFGMGINKKNVRFVIHFTMSKSPEAYYQESGRAGRDGHPSHCLLYYSLLDRRRAMTLLTEPDNEGRSRNPEQVQKDLRLLDRMTDFCENTCDCRRSLMLEYFDEKFDPAKCQGHCDNCQRGGGRVRYACDMTAYANHIIAIVDYLQRRNDAKNANTVAQIFHGSRAKDIVAFKDAIASYGAGVALSLDDCTRLIAHLLSREILCEEVVSFGVMNGYKNIKSSIKLHRHAQTIVPARPIVMNFWTDYNNPGSTTKRTKPSPRTKSSSNQQHPVNVPQGQSDPSTDYNTMGPTRRTTPASKTGSSTSQQPVQVPQDHTSVGLMAELIKIRNVLTASTQKLVATEQELQQMIDMRAMSVPDIQKCIGILKGLRFGNAFLPVLQQYFSRQSVDRPK</sequence>
<evidence type="ECO:0000256" key="6">
    <source>
        <dbReference type="ARBA" id="ARBA00022840"/>
    </source>
</evidence>
<dbReference type="PANTHER" id="PTHR13710:SF153">
    <property type="entry name" value="RECQ-LIKE DNA HELICASE BLM"/>
    <property type="match status" value="1"/>
</dbReference>
<feature type="compositionally biased region" description="Polar residues" evidence="12">
    <location>
        <begin position="864"/>
        <end position="902"/>
    </location>
</feature>
<evidence type="ECO:0000313" key="16">
    <source>
        <dbReference type="Proteomes" id="UP000290189"/>
    </source>
</evidence>
<dbReference type="InterPro" id="IPR011545">
    <property type="entry name" value="DEAD/DEAH_box_helicase_dom"/>
</dbReference>
<dbReference type="Pfam" id="PF16124">
    <property type="entry name" value="RecQ_Zn_bind"/>
    <property type="match status" value="1"/>
</dbReference>
<feature type="compositionally biased region" description="Polar residues" evidence="12">
    <location>
        <begin position="221"/>
        <end position="233"/>
    </location>
</feature>
<feature type="compositionally biased region" description="Low complexity" evidence="12">
    <location>
        <begin position="149"/>
        <end position="159"/>
    </location>
</feature>
<evidence type="ECO:0000256" key="1">
    <source>
        <dbReference type="ARBA" id="ARBA00004123"/>
    </source>
</evidence>
<evidence type="ECO:0000259" key="14">
    <source>
        <dbReference type="PROSITE" id="PS51194"/>
    </source>
</evidence>
<evidence type="ECO:0000256" key="2">
    <source>
        <dbReference type="ARBA" id="ARBA00005446"/>
    </source>
</evidence>
<gene>
    <name evidence="15" type="ORF">PLBR_LOCUS2558</name>
</gene>
<evidence type="ECO:0000256" key="3">
    <source>
        <dbReference type="ARBA" id="ARBA00022741"/>
    </source>
</evidence>
<comment type="similarity">
    <text evidence="2 11">Belongs to the helicase family. RecQ subfamily.</text>
</comment>
<dbReference type="GO" id="GO:0009378">
    <property type="term" value="F:four-way junction helicase activity"/>
    <property type="evidence" value="ECO:0007669"/>
    <property type="project" value="TreeGrafter"/>
</dbReference>
<dbReference type="SUPFAM" id="SSF52540">
    <property type="entry name" value="P-loop containing nucleoside triphosphate hydrolases"/>
    <property type="match status" value="1"/>
</dbReference>
<dbReference type="GO" id="GO:0005737">
    <property type="term" value="C:cytoplasm"/>
    <property type="evidence" value="ECO:0007669"/>
    <property type="project" value="TreeGrafter"/>
</dbReference>
<evidence type="ECO:0000256" key="8">
    <source>
        <dbReference type="ARBA" id="ARBA00023235"/>
    </source>
</evidence>
<dbReference type="InterPro" id="IPR018982">
    <property type="entry name" value="RQC_domain"/>
</dbReference>
<keyword evidence="3 11" id="KW-0547">Nucleotide-binding</keyword>
<dbReference type="GO" id="GO:0006260">
    <property type="term" value="P:DNA replication"/>
    <property type="evidence" value="ECO:0007669"/>
    <property type="project" value="InterPro"/>
</dbReference>
<dbReference type="GO" id="GO:0005634">
    <property type="term" value="C:nucleus"/>
    <property type="evidence" value="ECO:0007669"/>
    <property type="project" value="UniProtKB-SubCell"/>
</dbReference>
<comment type="catalytic activity">
    <reaction evidence="11">
        <text>ATP + H2O = ADP + phosphate + H(+)</text>
        <dbReference type="Rhea" id="RHEA:13065"/>
        <dbReference type="ChEBI" id="CHEBI:15377"/>
        <dbReference type="ChEBI" id="CHEBI:15378"/>
        <dbReference type="ChEBI" id="CHEBI:30616"/>
        <dbReference type="ChEBI" id="CHEBI:43474"/>
        <dbReference type="ChEBI" id="CHEBI:456216"/>
    </reaction>
</comment>
<dbReference type="Gene3D" id="1.10.10.10">
    <property type="entry name" value="Winged helix-like DNA-binding domain superfamily/Winged helix DNA-binding domain"/>
    <property type="match status" value="1"/>
</dbReference>
<keyword evidence="9 11" id="KW-0539">Nucleus</keyword>
<dbReference type="FunFam" id="3.40.50.300:FF:001975">
    <property type="entry name" value="ATP-dependent DNA helicase"/>
    <property type="match status" value="1"/>
</dbReference>
<dbReference type="SUPFAM" id="SSF46785">
    <property type="entry name" value="Winged helix' DNA-binding domain"/>
    <property type="match status" value="1"/>
</dbReference>
<evidence type="ECO:0000256" key="7">
    <source>
        <dbReference type="ARBA" id="ARBA00023125"/>
    </source>
</evidence>
<dbReference type="EC" id="5.6.2.4" evidence="11"/>
<dbReference type="GO" id="GO:0003677">
    <property type="term" value="F:DNA binding"/>
    <property type="evidence" value="ECO:0007669"/>
    <property type="project" value="UniProtKB-KW"/>
</dbReference>
<dbReference type="EMBL" id="OVEO01000004">
    <property type="protein sequence ID" value="SPQ95343.1"/>
    <property type="molecule type" value="Genomic_DNA"/>
</dbReference>
<dbReference type="InterPro" id="IPR032284">
    <property type="entry name" value="RecQ_Zn-bd"/>
</dbReference>
<evidence type="ECO:0000259" key="13">
    <source>
        <dbReference type="PROSITE" id="PS51192"/>
    </source>
</evidence>
<dbReference type="Proteomes" id="UP000290189">
    <property type="component" value="Unassembled WGS sequence"/>
</dbReference>
<keyword evidence="8" id="KW-0413">Isomerase</keyword>
<dbReference type="Gene3D" id="3.40.50.300">
    <property type="entry name" value="P-loop containing nucleotide triphosphate hydrolases"/>
    <property type="match status" value="2"/>
</dbReference>
<dbReference type="AlphaFoldDB" id="A0A3P3Y589"/>
<dbReference type="SMART" id="SM00487">
    <property type="entry name" value="DEXDc"/>
    <property type="match status" value="1"/>
</dbReference>
<dbReference type="CDD" id="cd17920">
    <property type="entry name" value="DEXHc_RecQ"/>
    <property type="match status" value="1"/>
</dbReference>
<dbReference type="PROSITE" id="PS51192">
    <property type="entry name" value="HELICASE_ATP_BIND_1"/>
    <property type="match status" value="1"/>
</dbReference>
<evidence type="ECO:0000256" key="4">
    <source>
        <dbReference type="ARBA" id="ARBA00022801"/>
    </source>
</evidence>
<proteinExistence type="inferred from homology"/>
<dbReference type="InterPro" id="IPR001650">
    <property type="entry name" value="Helicase_C-like"/>
</dbReference>
<keyword evidence="7" id="KW-0238">DNA-binding</keyword>
<feature type="region of interest" description="Disordered" evidence="12">
    <location>
        <begin position="149"/>
        <end position="242"/>
    </location>
</feature>
<dbReference type="CDD" id="cd18794">
    <property type="entry name" value="SF2_C_RecQ"/>
    <property type="match status" value="1"/>
</dbReference>
<dbReference type="PANTHER" id="PTHR13710">
    <property type="entry name" value="DNA HELICASE RECQ FAMILY MEMBER"/>
    <property type="match status" value="1"/>
</dbReference>
<accession>A0A3P3Y589</accession>
<protein>
    <recommendedName>
        <fullName evidence="11">ATP-dependent DNA helicase</fullName>
        <ecNumber evidence="11">5.6.2.4</ecNumber>
    </recommendedName>
</protein>
<dbReference type="InterPro" id="IPR027417">
    <property type="entry name" value="P-loop_NTPase"/>
</dbReference>
<dbReference type="Pfam" id="PF00271">
    <property type="entry name" value="Helicase_C"/>
    <property type="match status" value="1"/>
</dbReference>
<dbReference type="PROSITE" id="PS51194">
    <property type="entry name" value="HELICASE_CTER"/>
    <property type="match status" value="1"/>
</dbReference>
<keyword evidence="6 11" id="KW-0067">ATP-binding</keyword>
<dbReference type="GO" id="GO:0000724">
    <property type="term" value="P:double-strand break repair via homologous recombination"/>
    <property type="evidence" value="ECO:0007669"/>
    <property type="project" value="TreeGrafter"/>
</dbReference>
<evidence type="ECO:0000256" key="12">
    <source>
        <dbReference type="SAM" id="MobiDB-lite"/>
    </source>
</evidence>
<comment type="catalytic activity">
    <reaction evidence="10 11">
        <text>Couples ATP hydrolysis with the unwinding of duplex DNA by translocating in the 3'-5' direction.</text>
        <dbReference type="EC" id="5.6.2.4"/>
    </reaction>
</comment>
<dbReference type="GO" id="GO:0005524">
    <property type="term" value="F:ATP binding"/>
    <property type="evidence" value="ECO:0007669"/>
    <property type="project" value="UniProtKB-KW"/>
</dbReference>
<name>A0A3P3Y589_PLABS</name>
<evidence type="ECO:0000256" key="10">
    <source>
        <dbReference type="ARBA" id="ARBA00034617"/>
    </source>
</evidence>
<feature type="region of interest" description="Disordered" evidence="12">
    <location>
        <begin position="845"/>
        <end position="910"/>
    </location>
</feature>
<dbReference type="Pfam" id="PF00270">
    <property type="entry name" value="DEAD"/>
    <property type="match status" value="1"/>
</dbReference>
<dbReference type="FunFam" id="3.40.50.300:FF:000296">
    <property type="entry name" value="ATP-dependent DNA helicase RecQ"/>
    <property type="match status" value="1"/>
</dbReference>
<organism evidence="15 16">
    <name type="scientific">Plasmodiophora brassicae</name>
    <name type="common">Clubroot disease agent</name>
    <dbReference type="NCBI Taxonomy" id="37360"/>
    <lineage>
        <taxon>Eukaryota</taxon>
        <taxon>Sar</taxon>
        <taxon>Rhizaria</taxon>
        <taxon>Endomyxa</taxon>
        <taxon>Phytomyxea</taxon>
        <taxon>Plasmodiophorida</taxon>
        <taxon>Plasmodiophoridae</taxon>
        <taxon>Plasmodiophora</taxon>
    </lineage>
</organism>
<dbReference type="InterPro" id="IPR036390">
    <property type="entry name" value="WH_DNA-bd_sf"/>
</dbReference>
<evidence type="ECO:0000256" key="9">
    <source>
        <dbReference type="ARBA" id="ARBA00023242"/>
    </source>
</evidence>
<comment type="subcellular location">
    <subcellularLocation>
        <location evidence="1 11">Nucleus</location>
    </subcellularLocation>
</comment>
<keyword evidence="15" id="KW-0496">Mitochondrion</keyword>
<feature type="domain" description="Helicase ATP-binding" evidence="13">
    <location>
        <begin position="327"/>
        <end position="500"/>
    </location>
</feature>
<dbReference type="Pfam" id="PF09382">
    <property type="entry name" value="RQC"/>
    <property type="match status" value="1"/>
</dbReference>
<dbReference type="InterPro" id="IPR004589">
    <property type="entry name" value="DNA_helicase_ATP-dep_RecQ"/>
</dbReference>
<dbReference type="GO" id="GO:0043138">
    <property type="term" value="F:3'-5' DNA helicase activity"/>
    <property type="evidence" value="ECO:0007669"/>
    <property type="project" value="UniProtKB-EC"/>
</dbReference>
<keyword evidence="4 11" id="KW-0378">Hydrolase</keyword>
<dbReference type="SMART" id="SM00490">
    <property type="entry name" value="HELICc"/>
    <property type="match status" value="1"/>
</dbReference>
<evidence type="ECO:0000256" key="11">
    <source>
        <dbReference type="RuleBase" id="RU364117"/>
    </source>
</evidence>
<evidence type="ECO:0000256" key="5">
    <source>
        <dbReference type="ARBA" id="ARBA00022806"/>
    </source>
</evidence>
<dbReference type="GO" id="GO:0016887">
    <property type="term" value="F:ATP hydrolysis activity"/>
    <property type="evidence" value="ECO:0007669"/>
    <property type="project" value="RHEA"/>
</dbReference>
<geneLocation type="mitochondrion" evidence="15"/>
<dbReference type="InterPro" id="IPR036388">
    <property type="entry name" value="WH-like_DNA-bd_sf"/>
</dbReference>